<dbReference type="Gene3D" id="1.20.1280.50">
    <property type="match status" value="1"/>
</dbReference>
<dbReference type="OrthoDB" id="3005281at2759"/>
<comment type="caution">
    <text evidence="2">The sequence shown here is derived from an EMBL/GenBank/DDBJ whole genome shotgun (WGS) entry which is preliminary data.</text>
</comment>
<keyword evidence="3" id="KW-1185">Reference proteome</keyword>
<protein>
    <recommendedName>
        <fullName evidence="4">F-box domain-containing protein</fullName>
    </recommendedName>
</protein>
<dbReference type="AlphaFoldDB" id="A0A8H5CAI6"/>
<gene>
    <name evidence="2" type="ORF">D9611_003216</name>
</gene>
<evidence type="ECO:0000256" key="1">
    <source>
        <dbReference type="SAM" id="MobiDB-lite"/>
    </source>
</evidence>
<feature type="region of interest" description="Disordered" evidence="1">
    <location>
        <begin position="565"/>
        <end position="585"/>
    </location>
</feature>
<dbReference type="Gene3D" id="3.80.10.10">
    <property type="entry name" value="Ribonuclease Inhibitor"/>
    <property type="match status" value="1"/>
</dbReference>
<dbReference type="Proteomes" id="UP000541558">
    <property type="component" value="Unassembled WGS sequence"/>
</dbReference>
<evidence type="ECO:0008006" key="4">
    <source>
        <dbReference type="Google" id="ProtNLM"/>
    </source>
</evidence>
<dbReference type="PANTHER" id="PTHR38926:SF5">
    <property type="entry name" value="F-BOX AND LEUCINE-RICH REPEAT PROTEIN 6"/>
    <property type="match status" value="1"/>
</dbReference>
<proteinExistence type="predicted"/>
<dbReference type="EMBL" id="JAACJK010000057">
    <property type="protein sequence ID" value="KAF5337148.1"/>
    <property type="molecule type" value="Genomic_DNA"/>
</dbReference>
<dbReference type="InterPro" id="IPR032675">
    <property type="entry name" value="LRR_dom_sf"/>
</dbReference>
<evidence type="ECO:0000313" key="2">
    <source>
        <dbReference type="EMBL" id="KAF5337148.1"/>
    </source>
</evidence>
<organism evidence="2 3">
    <name type="scientific">Ephemerocybe angulata</name>
    <dbReference type="NCBI Taxonomy" id="980116"/>
    <lineage>
        <taxon>Eukaryota</taxon>
        <taxon>Fungi</taxon>
        <taxon>Dikarya</taxon>
        <taxon>Basidiomycota</taxon>
        <taxon>Agaricomycotina</taxon>
        <taxon>Agaricomycetes</taxon>
        <taxon>Agaricomycetidae</taxon>
        <taxon>Agaricales</taxon>
        <taxon>Agaricineae</taxon>
        <taxon>Psathyrellaceae</taxon>
        <taxon>Ephemerocybe</taxon>
    </lineage>
</organism>
<sequence>MECFSEETKSLLESSGQLRPELYRQKAKQRILDLEHEVAQRIRLLKDEIWALQVSRNDGIPIALLPAEILSKIFLEVAFLTLANSALPGQEKVTWIHLTHVCHQWRIVALNCPSLWSFITLTGSITMTRIMLARSKKHSLTVAPPKHLNLLKPQGRWESLNLALLETNRLRAIELNSDFNGVEPQHLEVAFQGKDLPILEKIVLTSSGSSHRIPQKFLQSSRTPALKHLEVVGYIILWDPLPSATGLTFLKLHHSFAIQGERPSEKLLFKALDQMPHLQYLDLSRFLPQESSDHTPSSNSARRLQSLELLTLRDAISSISNFLVSVDNFRARQVRLYVLDEQRSTEPLSRCIDALGNTWMDSEPNSTKARARQGVGELRMHDLDFAPILKCWFGKRSKRPADLTISLIHSGRPTSLRLPPSDILGVIADHLDLSPLISLRVSCCPFLKSVWKRVFGHLPSLKSVTFMDNYTFSDFIRVLRSRPKGSEAQPYFPALTTVKCFELNFAVDQENVVKTLAEALNARPRTHRVHELHIEECVNFTKESHDFLRNSLSTLEVVWDGKEDIEPIGGDSEEEEVSSMISGYH</sequence>
<name>A0A8H5CAI6_9AGAR</name>
<dbReference type="SUPFAM" id="SSF52047">
    <property type="entry name" value="RNI-like"/>
    <property type="match status" value="1"/>
</dbReference>
<reference evidence="2 3" key="1">
    <citation type="journal article" date="2020" name="ISME J.">
        <title>Uncovering the hidden diversity of litter-decomposition mechanisms in mushroom-forming fungi.</title>
        <authorList>
            <person name="Floudas D."/>
            <person name="Bentzer J."/>
            <person name="Ahren D."/>
            <person name="Johansson T."/>
            <person name="Persson P."/>
            <person name="Tunlid A."/>
        </authorList>
    </citation>
    <scope>NUCLEOTIDE SEQUENCE [LARGE SCALE GENOMIC DNA]</scope>
    <source>
        <strain evidence="2 3">CBS 175.51</strain>
    </source>
</reference>
<dbReference type="PANTHER" id="PTHR38926">
    <property type="entry name" value="F-BOX DOMAIN CONTAINING PROTEIN, EXPRESSED"/>
    <property type="match status" value="1"/>
</dbReference>
<accession>A0A8H5CAI6</accession>
<evidence type="ECO:0000313" key="3">
    <source>
        <dbReference type="Proteomes" id="UP000541558"/>
    </source>
</evidence>